<comment type="caution">
    <text evidence="6">The sequence shown here is derived from an EMBL/GenBank/DDBJ whole genome shotgun (WGS) entry which is preliminary data.</text>
</comment>
<keyword evidence="7" id="KW-1185">Reference proteome</keyword>
<evidence type="ECO:0000259" key="4">
    <source>
        <dbReference type="Pfam" id="PF13205"/>
    </source>
</evidence>
<evidence type="ECO:0000259" key="5">
    <source>
        <dbReference type="Pfam" id="PF14686"/>
    </source>
</evidence>
<feature type="signal peptide" evidence="3">
    <location>
        <begin position="1"/>
        <end position="20"/>
    </location>
</feature>
<reference evidence="7" key="1">
    <citation type="journal article" date="2019" name="Int. J. Syst. Evol. Microbiol.">
        <title>The Global Catalogue of Microorganisms (GCM) 10K type strain sequencing project: providing services to taxonomists for standard genome sequencing and annotation.</title>
        <authorList>
            <consortium name="The Broad Institute Genomics Platform"/>
            <consortium name="The Broad Institute Genome Sequencing Center for Infectious Disease"/>
            <person name="Wu L."/>
            <person name="Ma J."/>
        </authorList>
    </citation>
    <scope>NUCLEOTIDE SEQUENCE [LARGE SCALE GENOMIC DNA]</scope>
    <source>
        <strain evidence="7">JCM 31319</strain>
    </source>
</reference>
<dbReference type="Pfam" id="PF14686">
    <property type="entry name" value="fn3_3"/>
    <property type="match status" value="1"/>
</dbReference>
<feature type="domain" description="SbsA Ig-like" evidence="4">
    <location>
        <begin position="31"/>
        <end position="130"/>
    </location>
</feature>
<name>A0ABW3SNE0_9BACT</name>
<dbReference type="Gene3D" id="2.60.40.1120">
    <property type="entry name" value="Carboxypeptidase-like, regulatory domain"/>
    <property type="match status" value="1"/>
</dbReference>
<evidence type="ECO:0000313" key="7">
    <source>
        <dbReference type="Proteomes" id="UP001597094"/>
    </source>
</evidence>
<sequence>MKLLNKIIAAGLLTGLAACATQNPPDGGPKDETPPKLISSNPKDQELNVDTRTITLTFDEEVQQNNLTKELLITPNINNRYKVISKRNELSLEFEKPLQDSTTYTLNFRQGITDITEKNKAQGLRLSFSTGTFIDSSRVSGTVVNLLKQTPEKEAVVALYQTGDTLSIRKNRPYYLTTTDAQGNFRLDNVKEGSYRMYALVDKNNNSYYDSEEERIAYLPEPIMITPTTDTVKLQTIRIDTKKPILLARERFTDRFVANYNEGIQAFNAISVTGKDTIMSRIATDGKYAELFKTQNFSGGKAILAAIDSAGNIGVDTLEIAFEGKISTRIKGAQVKVINTKNSGGFAVGQPVVIELQTPVRIQGTTPISLMADSTVIHTLTYPEQISLDRTNTEIRFSLPSIPNKVKQVVIVLDTAAVVPLEGAPLSIPQLQLSISEEKGTGVISGRINTSYTSYIVQLLNSEFKVVEQQQGKNTYRFNSVTPGTYQIRVLIDANNNGKWDKGDPEFKRLPEPVYIHPKALEVRANWEIEKENLEF</sequence>
<feature type="chain" id="PRO_5045064259" evidence="3">
    <location>
        <begin position="21"/>
        <end position="536"/>
    </location>
</feature>
<dbReference type="Pfam" id="PF13205">
    <property type="entry name" value="Big_5"/>
    <property type="match status" value="1"/>
</dbReference>
<dbReference type="SUPFAM" id="SSF49452">
    <property type="entry name" value="Starch-binding domain-like"/>
    <property type="match status" value="1"/>
</dbReference>
<gene>
    <name evidence="6" type="ORF">ACFQ2O_04410</name>
</gene>
<feature type="domain" description="Rhamnogalacturonan lyase" evidence="5">
    <location>
        <begin position="159"/>
        <end position="202"/>
    </location>
</feature>
<evidence type="ECO:0000313" key="6">
    <source>
        <dbReference type="EMBL" id="MFD1185441.1"/>
    </source>
</evidence>
<evidence type="ECO:0000256" key="3">
    <source>
        <dbReference type="SAM" id="SignalP"/>
    </source>
</evidence>
<evidence type="ECO:0000256" key="2">
    <source>
        <dbReference type="SAM" id="MobiDB-lite"/>
    </source>
</evidence>
<protein>
    <submittedName>
        <fullName evidence="6">Ig-like domain-containing protein</fullName>
    </submittedName>
</protein>
<dbReference type="InterPro" id="IPR013784">
    <property type="entry name" value="Carb-bd-like_fold"/>
</dbReference>
<dbReference type="InterPro" id="IPR029413">
    <property type="entry name" value="RG-lyase_II"/>
</dbReference>
<evidence type="ECO:0000256" key="1">
    <source>
        <dbReference type="ARBA" id="ARBA00022729"/>
    </source>
</evidence>
<dbReference type="Proteomes" id="UP001597094">
    <property type="component" value="Unassembled WGS sequence"/>
</dbReference>
<dbReference type="PROSITE" id="PS51257">
    <property type="entry name" value="PROKAR_LIPOPROTEIN"/>
    <property type="match status" value="1"/>
</dbReference>
<keyword evidence="1 3" id="KW-0732">Signal</keyword>
<feature type="region of interest" description="Disordered" evidence="2">
    <location>
        <begin position="21"/>
        <end position="44"/>
    </location>
</feature>
<proteinExistence type="predicted"/>
<organism evidence="6 7">
    <name type="scientific">Pontibacter rugosus</name>
    <dbReference type="NCBI Taxonomy" id="1745966"/>
    <lineage>
        <taxon>Bacteria</taxon>
        <taxon>Pseudomonadati</taxon>
        <taxon>Bacteroidota</taxon>
        <taxon>Cytophagia</taxon>
        <taxon>Cytophagales</taxon>
        <taxon>Hymenobacteraceae</taxon>
        <taxon>Pontibacter</taxon>
    </lineage>
</organism>
<dbReference type="EMBL" id="JBHTLD010000023">
    <property type="protein sequence ID" value="MFD1185441.1"/>
    <property type="molecule type" value="Genomic_DNA"/>
</dbReference>
<dbReference type="RefSeq" id="WP_377523196.1">
    <property type="nucleotide sequence ID" value="NZ_JBHTLD010000023.1"/>
</dbReference>
<dbReference type="InterPro" id="IPR032812">
    <property type="entry name" value="SbsA_Ig"/>
</dbReference>
<accession>A0ABW3SNE0</accession>